<dbReference type="GO" id="GO:0006629">
    <property type="term" value="P:lipid metabolic process"/>
    <property type="evidence" value="ECO:0007669"/>
    <property type="project" value="InterPro"/>
</dbReference>
<dbReference type="KEGG" id="hqi:H9L05_17405"/>
<dbReference type="EMBL" id="CP060784">
    <property type="protein sequence ID" value="QNP51721.1"/>
    <property type="molecule type" value="Genomic_DNA"/>
</dbReference>
<evidence type="ECO:0000259" key="1">
    <source>
        <dbReference type="PROSITE" id="PS51704"/>
    </source>
</evidence>
<accession>A0A7H0GTV5</accession>
<dbReference type="Pfam" id="PF03009">
    <property type="entry name" value="GDPD"/>
    <property type="match status" value="1"/>
</dbReference>
<dbReference type="Proteomes" id="UP000516093">
    <property type="component" value="Chromosome"/>
</dbReference>
<organism evidence="2 3">
    <name type="scientific">Hymenobacter qilianensis</name>
    <dbReference type="NCBI Taxonomy" id="1385715"/>
    <lineage>
        <taxon>Bacteria</taxon>
        <taxon>Pseudomonadati</taxon>
        <taxon>Bacteroidota</taxon>
        <taxon>Cytophagia</taxon>
        <taxon>Cytophagales</taxon>
        <taxon>Hymenobacteraceae</taxon>
        <taxon>Hymenobacter</taxon>
    </lineage>
</organism>
<dbReference type="PROSITE" id="PS50007">
    <property type="entry name" value="PIPLC_X_DOMAIN"/>
    <property type="match status" value="1"/>
</dbReference>
<dbReference type="SUPFAM" id="SSF51695">
    <property type="entry name" value="PLC-like phosphodiesterases"/>
    <property type="match status" value="1"/>
</dbReference>
<name>A0A7H0GTV5_9BACT</name>
<dbReference type="PANTHER" id="PTHR46211:SF10">
    <property type="entry name" value="EXPORTED PROTEIN"/>
    <property type="match status" value="1"/>
</dbReference>
<reference evidence="2 3" key="1">
    <citation type="submission" date="2020-08" db="EMBL/GenBank/DDBJ databases">
        <title>Genome sequence of Hymenobacter qilianensis JCM 19763T.</title>
        <authorList>
            <person name="Hyun D.-W."/>
            <person name="Bae J.-W."/>
        </authorList>
    </citation>
    <scope>NUCLEOTIDE SEQUENCE [LARGE SCALE GENOMIC DNA]</scope>
    <source>
        <strain evidence="2 3">JCM 19763</strain>
    </source>
</reference>
<dbReference type="RefSeq" id="WP_187731998.1">
    <property type="nucleotide sequence ID" value="NZ_BMFN01000003.1"/>
</dbReference>
<evidence type="ECO:0000313" key="2">
    <source>
        <dbReference type="EMBL" id="QNP51721.1"/>
    </source>
</evidence>
<keyword evidence="3" id="KW-1185">Reference proteome</keyword>
<feature type="domain" description="GP-PDE" evidence="1">
    <location>
        <begin position="46"/>
        <end position="302"/>
    </location>
</feature>
<dbReference type="InterPro" id="IPR017946">
    <property type="entry name" value="PLC-like_Pdiesterase_TIM-brl"/>
</dbReference>
<protein>
    <recommendedName>
        <fullName evidence="1">GP-PDE domain-containing protein</fullName>
    </recommendedName>
</protein>
<dbReference type="Gene3D" id="3.20.20.190">
    <property type="entry name" value="Phosphatidylinositol (PI) phosphodiesterase"/>
    <property type="match status" value="1"/>
</dbReference>
<evidence type="ECO:0000313" key="3">
    <source>
        <dbReference type="Proteomes" id="UP000516093"/>
    </source>
</evidence>
<gene>
    <name evidence="2" type="ORF">H9L05_17405</name>
</gene>
<dbReference type="GO" id="GO:0008081">
    <property type="term" value="F:phosphoric diester hydrolase activity"/>
    <property type="evidence" value="ECO:0007669"/>
    <property type="project" value="InterPro"/>
</dbReference>
<dbReference type="InterPro" id="IPR030395">
    <property type="entry name" value="GP_PDE_dom"/>
</dbReference>
<proteinExistence type="predicted"/>
<dbReference type="AlphaFoldDB" id="A0A7H0GTV5"/>
<sequence length="304" mass="32616">MRRTKRARRIGGGILLLAGLLGAGHLIWESNASVPGPLTNRHAGHIQVIGHAGSGFFTPLNPFNPLPPSSLAGVEKALSQGADGVEIDVQLSQDSIPMLYHDPTLNSMTTDSGCVSQQPAAALVKLPYRGGWGYDLFHNERLITLETLLARVARYPQYPYLHLDLHERDGCGGEYSRSPALARALAALIRRYQVPPDRLLILTTYQPTLRQLRQALPQVPLGLEITQGEDLVAGLAAAKGIGVQAIVIPKALATPAQVAQVQAAGFDAVLFGGRSAGSIRRLVAAHPDAIEVDNVPQLLRTLQR</sequence>
<dbReference type="PANTHER" id="PTHR46211">
    <property type="entry name" value="GLYCEROPHOSPHORYL DIESTER PHOSPHODIESTERASE"/>
    <property type="match status" value="1"/>
</dbReference>
<dbReference type="PROSITE" id="PS51704">
    <property type="entry name" value="GP_PDE"/>
    <property type="match status" value="1"/>
</dbReference>